<keyword evidence="5" id="KW-1185">Reference proteome</keyword>
<feature type="compositionally biased region" description="Low complexity" evidence="2">
    <location>
        <begin position="591"/>
        <end position="608"/>
    </location>
</feature>
<dbReference type="Pfam" id="PF13516">
    <property type="entry name" value="LRR_6"/>
    <property type="match status" value="2"/>
</dbReference>
<feature type="domain" description="KHDC4/BBP-like KH-domain type I" evidence="3">
    <location>
        <begin position="724"/>
        <end position="796"/>
    </location>
</feature>
<evidence type="ECO:0000256" key="1">
    <source>
        <dbReference type="PROSITE-ProRule" id="PRU00117"/>
    </source>
</evidence>
<dbReference type="Gene3D" id="3.80.10.10">
    <property type="entry name" value="Ribonuclease Inhibitor"/>
    <property type="match status" value="1"/>
</dbReference>
<dbReference type="SUPFAM" id="SSF52047">
    <property type="entry name" value="RNI-like"/>
    <property type="match status" value="1"/>
</dbReference>
<dbReference type="InterPro" id="IPR055256">
    <property type="entry name" value="KH_1_KHDC4/BBP-like"/>
</dbReference>
<comment type="caution">
    <text evidence="4">The sequence shown here is derived from an EMBL/GenBank/DDBJ whole genome shotgun (WGS) entry which is preliminary data.</text>
</comment>
<dbReference type="CDD" id="cd22386">
    <property type="entry name" value="KH-I_KHDC4_rpt2"/>
    <property type="match status" value="1"/>
</dbReference>
<dbReference type="InterPro" id="IPR001611">
    <property type="entry name" value="Leu-rich_rpt"/>
</dbReference>
<feature type="region of interest" description="Disordered" evidence="2">
    <location>
        <begin position="474"/>
        <end position="508"/>
    </location>
</feature>
<feature type="compositionally biased region" description="Gly residues" evidence="2">
    <location>
        <begin position="691"/>
        <end position="709"/>
    </location>
</feature>
<dbReference type="SMART" id="SM00368">
    <property type="entry name" value="LRR_RI"/>
    <property type="match status" value="2"/>
</dbReference>
<dbReference type="GO" id="GO:0005634">
    <property type="term" value="C:nucleus"/>
    <property type="evidence" value="ECO:0007669"/>
    <property type="project" value="InterPro"/>
</dbReference>
<dbReference type="SUPFAM" id="SSF54791">
    <property type="entry name" value="Eukaryotic type KH-domain (KH-domain type I)"/>
    <property type="match status" value="1"/>
</dbReference>
<feature type="region of interest" description="Disordered" evidence="2">
    <location>
        <begin position="877"/>
        <end position="906"/>
    </location>
</feature>
<evidence type="ECO:0000259" key="3">
    <source>
        <dbReference type="Pfam" id="PF22675"/>
    </source>
</evidence>
<dbReference type="InterPro" id="IPR031121">
    <property type="entry name" value="RIK/BLOM7"/>
</dbReference>
<dbReference type="InterPro" id="IPR032675">
    <property type="entry name" value="LRR_dom_sf"/>
</dbReference>
<organism evidence="4 5">
    <name type="scientific">Symbiodinium necroappetens</name>
    <dbReference type="NCBI Taxonomy" id="1628268"/>
    <lineage>
        <taxon>Eukaryota</taxon>
        <taxon>Sar</taxon>
        <taxon>Alveolata</taxon>
        <taxon>Dinophyceae</taxon>
        <taxon>Suessiales</taxon>
        <taxon>Symbiodiniaceae</taxon>
        <taxon>Symbiodinium</taxon>
    </lineage>
</organism>
<feature type="compositionally biased region" description="Acidic residues" evidence="2">
    <location>
        <begin position="545"/>
        <end position="555"/>
    </location>
</feature>
<name>A0A812X4Z9_9DINO</name>
<dbReference type="EMBL" id="CAJNJA010036319">
    <property type="protein sequence ID" value="CAE7719019.1"/>
    <property type="molecule type" value="Genomic_DNA"/>
</dbReference>
<dbReference type="Gene3D" id="3.30.1370.10">
    <property type="entry name" value="K Homology domain, type 1"/>
    <property type="match status" value="1"/>
</dbReference>
<sequence>MSIVGESPPAPRRARRVTSAWSAEPAATVEDLKEFRKEARRLPEAGAVETGDLVVVVEPSRSWHGRVCQTEFADAGATLWLKKVEDVELSLSKLSAEICTLPKRGRETEPKALKRRDVVRLPWPGLRRPPPPMTEQHYMAQDWDKLSDKRFSPGRLSSTWDSMDAPSRRKYRGASVAAIEVYQQVAQWRLRMHALLKELLDVAPKPQVNAYMLYTMEKSKKPAEPLRPWQDVKEEYQKLVVRRNQQLREMRDLYIEVLLGAGWSQHRSHLFPRSASRCTFASSENRLSAEGLRKVLELCSRCEKLRVLKLYKNDINDDGAQALSRFVRKCYTLEELHLSHNRFTERGVELLVRAAEEARTQAKSSVPLWTRLEQNEVKNPDKVLEYLTKEYSVCGRKHRDLCSTKHCHYGAKASFLTLVAAITVMQPTLSVFSLCRSLVQVRYTALAINPDYSACPSSAVRSKMSCASVDPRCAESGPSEASPARASGCQALRDGEEEDRLSTAAPSLCDDREDATTRWADVADVDCNFLSVEKAPQSRRWADLCDSDESDDEQDQAQSSSAPPRDSQRDSKVSSPVKPRWADLAEDIDQQETTASTSSHAATQSSQASEDEGWSYKSAKWWKNSHADDSKATSSAAAYDYAGYGRKSQWRPAGESYGQAQGHQQTWWSAGGWHYEKPSYAPKGKGKGKAAGKGGGKSSKGGGGAGGGSKCQCQYIIGIEEEGRFRVCRRLLGQKGQHMKDIAEKTGAKLRLRGRGSKFLEGPEQKESSDPLMLCVSVPDPASYEEAKHLVSSLLEDIYIQYREFQLSEGLKPKNLQVNLHEGQSISFELVPGISWPSEGAMASCDSASVAELYIEQDRFTFRTFIFNEMPEFGHANNDGPRKRKWAPPPEPVEDTDPWKDTDWREGRDDWFDGCPEAFRKVPEWEEPARKKWRTEEEEDWDGTGEPRPSGVKMSGGIFMRAMGAIVAKKDDDDGARPENEPSKPSRPPRVQSNVASRTLSQLGVLAGERRKAKVLLKEAPRGPVKKEDDLDDEDEDKDVEEEDVDEAEEASEAEKEAEEEEEMEDEEEEVAEPKRRGQEREEDDHYSSRRPPEPRGMHADRLDRRDERAARHHASPRRERREADGRGAGRDREMRRSPRRRHEGATRREEAGRRRGERDRGDRRRRENARREERDRSRRATRRRSRSRHEHRRGNEEASRLQRRRGERGERERPRRRGSTKGRGVSGSQSRNGLLYSHGHTRGLLNAKSGLAFRSLDGRHPTGHGQRF</sequence>
<gene>
    <name evidence="4" type="ORF">SNEC2469_LOCUS20728</name>
</gene>
<feature type="compositionally biased region" description="Basic and acidic residues" evidence="2">
    <location>
        <begin position="968"/>
        <end position="984"/>
    </location>
</feature>
<dbReference type="PANTHER" id="PTHR15744">
    <property type="entry name" value="BLOM7"/>
    <property type="match status" value="1"/>
</dbReference>
<dbReference type="PANTHER" id="PTHR15744:SF0">
    <property type="entry name" value="KH HOMOLOGY DOMAIN-CONTAINING PROTEIN 4"/>
    <property type="match status" value="1"/>
</dbReference>
<feature type="region of interest" description="Disordered" evidence="2">
    <location>
        <begin position="927"/>
        <end position="1242"/>
    </location>
</feature>
<dbReference type="OrthoDB" id="397265at2759"/>
<reference evidence="4" key="1">
    <citation type="submission" date="2021-02" db="EMBL/GenBank/DDBJ databases">
        <authorList>
            <person name="Dougan E. K."/>
            <person name="Rhodes N."/>
            <person name="Thang M."/>
            <person name="Chan C."/>
        </authorList>
    </citation>
    <scope>NUCLEOTIDE SEQUENCE</scope>
</reference>
<keyword evidence="1" id="KW-0694">RNA-binding</keyword>
<proteinExistence type="predicted"/>
<feature type="compositionally biased region" description="Basic and acidic residues" evidence="2">
    <location>
        <begin position="1117"/>
        <end position="1137"/>
    </location>
</feature>
<evidence type="ECO:0000256" key="2">
    <source>
        <dbReference type="SAM" id="MobiDB-lite"/>
    </source>
</evidence>
<dbReference type="InterPro" id="IPR047889">
    <property type="entry name" value="KHDC4_KH-I_second"/>
</dbReference>
<dbReference type="AlphaFoldDB" id="A0A812X4Z9"/>
<feature type="compositionally biased region" description="Polar residues" evidence="2">
    <location>
        <begin position="991"/>
        <end position="1002"/>
    </location>
</feature>
<dbReference type="Pfam" id="PF22675">
    <property type="entry name" value="KH-I_KHDC4-BBP"/>
    <property type="match status" value="1"/>
</dbReference>
<feature type="compositionally biased region" description="Basic and acidic residues" evidence="2">
    <location>
        <begin position="897"/>
        <end position="906"/>
    </location>
</feature>
<dbReference type="PROSITE" id="PS50084">
    <property type="entry name" value="KH_TYPE_1"/>
    <property type="match status" value="1"/>
</dbReference>
<protein>
    <recommendedName>
        <fullName evidence="3">KHDC4/BBP-like KH-domain type I domain-containing protein</fullName>
    </recommendedName>
</protein>
<dbReference type="Proteomes" id="UP000601435">
    <property type="component" value="Unassembled WGS sequence"/>
</dbReference>
<feature type="non-terminal residue" evidence="4">
    <location>
        <position position="1269"/>
    </location>
</feature>
<feature type="region of interest" description="Disordered" evidence="2">
    <location>
        <begin position="679"/>
        <end position="709"/>
    </location>
</feature>
<feature type="region of interest" description="Disordered" evidence="2">
    <location>
        <begin position="1"/>
        <end position="21"/>
    </location>
</feature>
<feature type="compositionally biased region" description="Acidic residues" evidence="2">
    <location>
        <begin position="1030"/>
        <end position="1071"/>
    </location>
</feature>
<feature type="region of interest" description="Disordered" evidence="2">
    <location>
        <begin position="540"/>
        <end position="613"/>
    </location>
</feature>
<feature type="compositionally biased region" description="Basic and acidic residues" evidence="2">
    <location>
        <begin position="1144"/>
        <end position="1179"/>
    </location>
</feature>
<accession>A0A812X4Z9</accession>
<feature type="compositionally biased region" description="Basic residues" evidence="2">
    <location>
        <begin position="1180"/>
        <end position="1193"/>
    </location>
</feature>
<feature type="compositionally biased region" description="Basic and acidic residues" evidence="2">
    <location>
        <begin position="1016"/>
        <end position="1029"/>
    </location>
</feature>
<dbReference type="GO" id="GO:0003723">
    <property type="term" value="F:RNA binding"/>
    <property type="evidence" value="ECO:0007669"/>
    <property type="project" value="UniProtKB-UniRule"/>
</dbReference>
<dbReference type="InterPro" id="IPR036612">
    <property type="entry name" value="KH_dom_type_1_sf"/>
</dbReference>
<evidence type="ECO:0000313" key="4">
    <source>
        <dbReference type="EMBL" id="CAE7719019.1"/>
    </source>
</evidence>
<feature type="compositionally biased region" description="Basic and acidic residues" evidence="2">
    <location>
        <begin position="1072"/>
        <end position="1110"/>
    </location>
</feature>
<dbReference type="FunFam" id="3.30.1370.10:FF:000037">
    <property type="entry name" value="KH domain protein"/>
    <property type="match status" value="1"/>
</dbReference>
<evidence type="ECO:0000313" key="5">
    <source>
        <dbReference type="Proteomes" id="UP000601435"/>
    </source>
</evidence>